<sequence length="910" mass="101512">MFSLENYRNLKRRRNKAHAEQGEFPSVANPLTLTALEETCNATATCSAIRKTTTTTTRGTTTTIATMPSIALETDKEVIEKEVEIKFHRQHCGHQHKSHLIASESKKSINKHFLPSSSSSPPSQRISDDVLQSRRKNSKTITAVAAATASASSFSTWTSLCLSSIISSAWTSTTSLASPQPATVSSSVALIKAIAAMVARFVRDLSIATSNSHSNTTTATTTNISRRHMLLTLMLLLFVCFVNTSSAKAADTLSGNLQSCSDENEEIHLAIKNSKCYTCSCQNGFVKCEDRCPPIDDCYLLEKKSSDACCNKCKGCMFLGKAYPSGAEWTDPMNPCKSYKCVGSVVTATEMKCYTQCDDSQLMKPRPGECCPSCQGCKINGQIVLEGQEVVASIDDRCLVCQCKDNQLTCAKKTCPVLQCPVSKQKLLPNECCPRCTEHREFMPLTGKCIFTNKIFHDKIQFMPDRCTNCTCSNGTSICERKTCPILECSPEYQEMDGCCPRCITSEVRSECIVNGITYQTNDTWNVDTCRSCRCTGGNIRCSEMRCPPVKCRSNEELKVLPGECCPKCIETAGTCTVFGDPHFKTFDGKFFSFQGSCKYLLASDCYDKTFSIRLTNDGRQTKRSAWAKTVTLKMRGIRVNLGQKQRVKVNGTRVALPYASGPISSIEKLSESIMLKTDLGLSIEWDGNNYLQVTVPSSFKNRMCGLCGNYNGWTRDDLTSRDGVNHTEVWRFANSWKVGGPKACSRKQENIAVEPTCKQRKSNALCRPLRVSEVFGNCDSTVNPENYHDACKMDVCDCPTGMCHCDSFTAYARECQRLGVRLPDWRSATACPHGQWKREFNTTLKMLRNNPYYGDLRFLQNQQKQKNRKHKFEEQHQHNQLLQRDFINKHVPKNLLISKSPDRTPPPLH</sequence>
<organism evidence="8">
    <name type="scientific">Musca domestica</name>
    <name type="common">House fly</name>
    <dbReference type="NCBI Taxonomy" id="7370"/>
    <lineage>
        <taxon>Eukaryota</taxon>
        <taxon>Metazoa</taxon>
        <taxon>Ecdysozoa</taxon>
        <taxon>Arthropoda</taxon>
        <taxon>Hexapoda</taxon>
        <taxon>Insecta</taxon>
        <taxon>Pterygota</taxon>
        <taxon>Neoptera</taxon>
        <taxon>Endopterygota</taxon>
        <taxon>Diptera</taxon>
        <taxon>Brachycera</taxon>
        <taxon>Muscomorpha</taxon>
        <taxon>Muscoidea</taxon>
        <taxon>Muscidae</taxon>
        <taxon>Musca</taxon>
    </lineage>
</organism>
<evidence type="ECO:0000259" key="7">
    <source>
        <dbReference type="PROSITE" id="PS51233"/>
    </source>
</evidence>
<dbReference type="Gene3D" id="6.20.200.20">
    <property type="match status" value="5"/>
</dbReference>
<accession>A0A1I8M6H5</accession>
<dbReference type="Pfam" id="PF08742">
    <property type="entry name" value="C8"/>
    <property type="match status" value="1"/>
</dbReference>
<evidence type="ECO:0000259" key="6">
    <source>
        <dbReference type="PROSITE" id="PS50184"/>
    </source>
</evidence>
<dbReference type="eggNOG" id="KOG1216">
    <property type="taxonomic scope" value="Eukaryota"/>
</dbReference>
<dbReference type="OrthoDB" id="6019304at2759"/>
<dbReference type="Proteomes" id="UP001652621">
    <property type="component" value="Unplaced"/>
</dbReference>
<feature type="domain" description="VWFD" evidence="7">
    <location>
        <begin position="574"/>
        <end position="746"/>
    </location>
</feature>
<evidence type="ECO:0000256" key="5">
    <source>
        <dbReference type="SAM" id="MobiDB-lite"/>
    </source>
</evidence>
<dbReference type="AlphaFoldDB" id="A0A1I8M6H5"/>
<dbReference type="GO" id="GO:0030513">
    <property type="term" value="P:positive regulation of BMP signaling pathway"/>
    <property type="evidence" value="ECO:0007669"/>
    <property type="project" value="TreeGrafter"/>
</dbReference>
<dbReference type="InterPro" id="IPR014853">
    <property type="entry name" value="VWF/SSPO/ZAN-like_Cys-rich_dom"/>
</dbReference>
<dbReference type="SMART" id="SM00832">
    <property type="entry name" value="C8"/>
    <property type="match status" value="1"/>
</dbReference>
<dbReference type="VEuPathDB" id="VectorBase:MDOA001728"/>
<evidence type="ECO:0000313" key="10">
    <source>
        <dbReference type="RefSeq" id="XP_058976065.1"/>
    </source>
</evidence>
<keyword evidence="2" id="KW-0964">Secreted</keyword>
<keyword evidence="4" id="KW-0677">Repeat</keyword>
<dbReference type="RefSeq" id="XP_058976067.1">
    <property type="nucleotide sequence ID" value="XM_059120084.1"/>
</dbReference>
<reference evidence="8" key="1">
    <citation type="submission" date="2020-05" db="UniProtKB">
        <authorList>
            <consortium name="EnsemblMetazoa"/>
        </authorList>
    </citation>
    <scope>IDENTIFICATION</scope>
    <source>
        <strain evidence="8">Aabys</strain>
    </source>
</reference>
<dbReference type="SMART" id="SM00214">
    <property type="entry name" value="VWC"/>
    <property type="match status" value="5"/>
</dbReference>
<protein>
    <submittedName>
        <fullName evidence="10 11">BMP-binding endothelial regulator protein</fullName>
    </submittedName>
</protein>
<proteinExistence type="predicted"/>
<gene>
    <name evidence="8" type="primary">101891534</name>
    <name evidence="10 11" type="synonym">LOC101891534</name>
</gene>
<dbReference type="GO" id="GO:0005576">
    <property type="term" value="C:extracellular region"/>
    <property type="evidence" value="ECO:0007669"/>
    <property type="project" value="UniProtKB-SubCell"/>
</dbReference>
<dbReference type="Pfam" id="PF00093">
    <property type="entry name" value="VWC"/>
    <property type="match status" value="3"/>
</dbReference>
<dbReference type="SMART" id="SM00216">
    <property type="entry name" value="VWD"/>
    <property type="match status" value="1"/>
</dbReference>
<evidence type="ECO:0000313" key="11">
    <source>
        <dbReference type="RefSeq" id="XP_058976067.1"/>
    </source>
</evidence>
<keyword evidence="3" id="KW-0732">Signal</keyword>
<dbReference type="InterPro" id="IPR001846">
    <property type="entry name" value="VWF_type-D"/>
</dbReference>
<evidence type="ECO:0000256" key="1">
    <source>
        <dbReference type="ARBA" id="ARBA00004613"/>
    </source>
</evidence>
<dbReference type="PROSITE" id="PS50184">
    <property type="entry name" value="VWFC_2"/>
    <property type="match status" value="3"/>
</dbReference>
<dbReference type="RefSeq" id="XP_058976065.1">
    <property type="nucleotide sequence ID" value="XM_059120082.1"/>
</dbReference>
<name>A0A1I8M6H5_MUSDO</name>
<dbReference type="GO" id="GO:0036122">
    <property type="term" value="F:BMP binding"/>
    <property type="evidence" value="ECO:0007669"/>
    <property type="project" value="TreeGrafter"/>
</dbReference>
<dbReference type="InterPro" id="IPR052424">
    <property type="entry name" value="Kielin_Chordin-BMP_Reg"/>
</dbReference>
<evidence type="ECO:0000256" key="4">
    <source>
        <dbReference type="ARBA" id="ARBA00022737"/>
    </source>
</evidence>
<dbReference type="Pfam" id="PF00094">
    <property type="entry name" value="VWD"/>
    <property type="match status" value="1"/>
</dbReference>
<dbReference type="SUPFAM" id="SSF57603">
    <property type="entry name" value="FnI-like domain"/>
    <property type="match status" value="4"/>
</dbReference>
<keyword evidence="9" id="KW-1185">Reference proteome</keyword>
<dbReference type="SMART" id="SM00215">
    <property type="entry name" value="VWC_out"/>
    <property type="match status" value="2"/>
</dbReference>
<feature type="domain" description="VWFC" evidence="6">
    <location>
        <begin position="375"/>
        <end position="437"/>
    </location>
</feature>
<evidence type="ECO:0000256" key="2">
    <source>
        <dbReference type="ARBA" id="ARBA00022525"/>
    </source>
</evidence>
<dbReference type="PROSITE" id="PS01208">
    <property type="entry name" value="VWFC_1"/>
    <property type="match status" value="1"/>
</dbReference>
<dbReference type="PANTHER" id="PTHR46698">
    <property type="entry name" value="CROSSVEINLESS 2"/>
    <property type="match status" value="1"/>
</dbReference>
<evidence type="ECO:0000256" key="3">
    <source>
        <dbReference type="ARBA" id="ARBA00022729"/>
    </source>
</evidence>
<feature type="domain" description="VWFC" evidence="6">
    <location>
        <begin position="447"/>
        <end position="504"/>
    </location>
</feature>
<feature type="domain" description="VWFC" evidence="6">
    <location>
        <begin position="510"/>
        <end position="570"/>
    </location>
</feature>
<reference evidence="10 11" key="2">
    <citation type="submission" date="2025-05" db="UniProtKB">
        <authorList>
            <consortium name="RefSeq"/>
        </authorList>
    </citation>
    <scope>IDENTIFICATION</scope>
    <source>
        <strain evidence="10 11">Aabys</strain>
        <tissue evidence="10 11">Whole body</tissue>
    </source>
</reference>
<dbReference type="EnsemblMetazoa" id="MDOA001728-RA">
    <property type="protein sequence ID" value="MDOA001728-PA"/>
    <property type="gene ID" value="MDOA001728"/>
</dbReference>
<dbReference type="InterPro" id="IPR001007">
    <property type="entry name" value="VWF_dom"/>
</dbReference>
<dbReference type="PROSITE" id="PS51233">
    <property type="entry name" value="VWFD"/>
    <property type="match status" value="1"/>
</dbReference>
<evidence type="ECO:0000313" key="9">
    <source>
        <dbReference type="Proteomes" id="UP001652621"/>
    </source>
</evidence>
<evidence type="ECO:0000313" key="8">
    <source>
        <dbReference type="EnsemblMetazoa" id="MDOA001728-PA"/>
    </source>
</evidence>
<dbReference type="STRING" id="7370.A0A1I8M6H5"/>
<comment type="subcellular location">
    <subcellularLocation>
        <location evidence="1">Secreted</location>
    </subcellularLocation>
</comment>
<dbReference type="VEuPathDB" id="VectorBase:MDOMA2_001155"/>
<feature type="region of interest" description="Disordered" evidence="5">
    <location>
        <begin position="111"/>
        <end position="132"/>
    </location>
</feature>
<dbReference type="PANTHER" id="PTHR46698:SF4">
    <property type="entry name" value="CROSSVEINLESS 2"/>
    <property type="match status" value="1"/>
</dbReference>